<dbReference type="PANTHER" id="PTHR30290:SF59">
    <property type="entry name" value="OLIGOPEPTIDE ABC TRANSPORTER,SUBSTRATE-BINDING PROTEIN"/>
    <property type="match status" value="1"/>
</dbReference>
<feature type="domain" description="Solute-binding protein family 5" evidence="6">
    <location>
        <begin position="109"/>
        <end position="456"/>
    </location>
</feature>
<comment type="subcellular location">
    <subcellularLocation>
        <location evidence="1">Cell membrane</location>
        <topology evidence="1">Lipid-anchor</topology>
    </subcellularLocation>
</comment>
<evidence type="ECO:0000313" key="8">
    <source>
        <dbReference type="Proteomes" id="UP000003011"/>
    </source>
</evidence>
<dbReference type="CDD" id="cd00995">
    <property type="entry name" value="PBP2_NikA_DppA_OppA_like"/>
    <property type="match status" value="1"/>
</dbReference>
<dbReference type="GO" id="GO:0015833">
    <property type="term" value="P:peptide transport"/>
    <property type="evidence" value="ECO:0007669"/>
    <property type="project" value="TreeGrafter"/>
</dbReference>
<sequence>MKKRLIKVLSIFAVAAALTAACSGGGNTGSGTSKESLQNGSAKGEEASDSGKNGAASGGESVFTYIVQGDTGNSFNPMTADDRWGLMLAHAVYAPAYHIYSDGTYDYILAQSMEASEDGLSYTMKLKDGLKWSDGQPLTADDIVFTYEKINESTQNLYVGDKPIKVEKQDDTTVIFKLPAVSASAAEMLSDEVSILPKHIFEGRASFDVNLIEEKPVGAGPYVFEEYKTGEYIKFKKNPYYVKGEAAIDTIIYRNIEQSDTANLTMQAGEADAMIVPPDLLEPYIDNEAFEIHNYSEGRVPYIRLNSASEKMKDKKYREGVLYALDRDEILLAAYTDRKFYELGYSFLPFDNKYYTDKVQKWEHDVEKAKELTKDGAKNLKLCYISEDSMHERMALTIQSELKEAGIQVELSGVNTPAYMKLTNDNTVTDYDMFIGGYVMGSDPDTFAMLFSSKKDNRLNFHNEEIDRLFEEGNATLDESKRKEIYDKVQKLVSEEAIYYPLGTNLRTLVTSKRLDGVDEAKLVPIYTFGDLSKLKFK</sequence>
<reference evidence="7 8" key="1">
    <citation type="submission" date="2011-08" db="EMBL/GenBank/DDBJ databases">
        <title>The Genome Sequence of Johnsonella ignava ATCC 51276.</title>
        <authorList>
            <consortium name="The Broad Institute Genome Sequencing Platform"/>
            <person name="Earl A."/>
            <person name="Ward D."/>
            <person name="Feldgarden M."/>
            <person name="Gevers D."/>
            <person name="Izard J."/>
            <person name="Blanton J.M."/>
            <person name="Baranova O.V."/>
            <person name="Dewhirst F.E."/>
            <person name="Young S.K."/>
            <person name="Zeng Q."/>
            <person name="Gargeya S."/>
            <person name="Fitzgerald M."/>
            <person name="Haas B."/>
            <person name="Abouelleil A."/>
            <person name="Alvarado L."/>
            <person name="Arachchi H.M."/>
            <person name="Berlin A."/>
            <person name="Brown A."/>
            <person name="Chapman S.B."/>
            <person name="Chen Z."/>
            <person name="Dunbar C."/>
            <person name="Freedman E."/>
            <person name="Gearin G."/>
            <person name="Gellesch M."/>
            <person name="Goldberg J."/>
            <person name="Griggs A."/>
            <person name="Gujja S."/>
            <person name="Heiman D."/>
            <person name="Howarth C."/>
            <person name="Larson L."/>
            <person name="Lui A."/>
            <person name="MacDonald P.J.P."/>
            <person name="Montmayeur A."/>
            <person name="Murphy C."/>
            <person name="Neiman D."/>
            <person name="Pearson M."/>
            <person name="Priest M."/>
            <person name="Roberts A."/>
            <person name="Saif S."/>
            <person name="Shea T."/>
            <person name="Shenoy N."/>
            <person name="Sisk P."/>
            <person name="Stolte C."/>
            <person name="Sykes S."/>
            <person name="Wortman J."/>
            <person name="Nusbaum C."/>
            <person name="Birren B."/>
        </authorList>
    </citation>
    <scope>NUCLEOTIDE SEQUENCE [LARGE SCALE GENOMIC DNA]</scope>
    <source>
        <strain evidence="7 8">ATCC 51276</strain>
    </source>
</reference>
<evidence type="ECO:0000259" key="6">
    <source>
        <dbReference type="Pfam" id="PF00496"/>
    </source>
</evidence>
<name>G5GJ15_9FIRM</name>
<dbReference type="eggNOG" id="COG0747">
    <property type="taxonomic scope" value="Bacteria"/>
</dbReference>
<dbReference type="HOGENOM" id="CLU_017028_8_4_9"/>
<keyword evidence="3 5" id="KW-0732">Signal</keyword>
<evidence type="ECO:0000256" key="3">
    <source>
        <dbReference type="ARBA" id="ARBA00022729"/>
    </source>
</evidence>
<dbReference type="EMBL" id="ACZL01000023">
    <property type="protein sequence ID" value="EHI55419.1"/>
    <property type="molecule type" value="Genomic_DNA"/>
</dbReference>
<dbReference type="GO" id="GO:1904680">
    <property type="term" value="F:peptide transmembrane transporter activity"/>
    <property type="evidence" value="ECO:0007669"/>
    <property type="project" value="TreeGrafter"/>
</dbReference>
<comment type="similarity">
    <text evidence="2">Belongs to the bacterial solute-binding protein 5 family.</text>
</comment>
<feature type="chain" id="PRO_5039069068" description="Solute-binding protein family 5 domain-containing protein" evidence="5">
    <location>
        <begin position="21"/>
        <end position="538"/>
    </location>
</feature>
<accession>G5GJ15</accession>
<keyword evidence="8" id="KW-1185">Reference proteome</keyword>
<dbReference type="GO" id="GO:0043190">
    <property type="term" value="C:ATP-binding cassette (ABC) transporter complex"/>
    <property type="evidence" value="ECO:0007669"/>
    <property type="project" value="InterPro"/>
</dbReference>
<organism evidence="7 8">
    <name type="scientific">Johnsonella ignava ATCC 51276</name>
    <dbReference type="NCBI Taxonomy" id="679200"/>
    <lineage>
        <taxon>Bacteria</taxon>
        <taxon>Bacillati</taxon>
        <taxon>Bacillota</taxon>
        <taxon>Clostridia</taxon>
        <taxon>Lachnospirales</taxon>
        <taxon>Lachnospiraceae</taxon>
        <taxon>Johnsonella</taxon>
    </lineage>
</organism>
<dbReference type="PANTHER" id="PTHR30290">
    <property type="entry name" value="PERIPLASMIC BINDING COMPONENT OF ABC TRANSPORTER"/>
    <property type="match status" value="1"/>
</dbReference>
<dbReference type="PIRSF" id="PIRSF002741">
    <property type="entry name" value="MppA"/>
    <property type="match status" value="1"/>
</dbReference>
<comment type="caution">
    <text evidence="7">The sequence shown here is derived from an EMBL/GenBank/DDBJ whole genome shotgun (WGS) entry which is preliminary data.</text>
</comment>
<dbReference type="InterPro" id="IPR023765">
    <property type="entry name" value="SBP_5_CS"/>
</dbReference>
<dbReference type="SUPFAM" id="SSF53850">
    <property type="entry name" value="Periplasmic binding protein-like II"/>
    <property type="match status" value="1"/>
</dbReference>
<dbReference type="GO" id="GO:0042597">
    <property type="term" value="C:periplasmic space"/>
    <property type="evidence" value="ECO:0007669"/>
    <property type="project" value="UniProtKB-ARBA"/>
</dbReference>
<evidence type="ECO:0000256" key="5">
    <source>
        <dbReference type="SAM" id="SignalP"/>
    </source>
</evidence>
<dbReference type="Gene3D" id="3.10.105.10">
    <property type="entry name" value="Dipeptide-binding Protein, Domain 3"/>
    <property type="match status" value="1"/>
</dbReference>
<dbReference type="InterPro" id="IPR039424">
    <property type="entry name" value="SBP_5"/>
</dbReference>
<feature type="region of interest" description="Disordered" evidence="4">
    <location>
        <begin position="26"/>
        <end position="56"/>
    </location>
</feature>
<dbReference type="InterPro" id="IPR000914">
    <property type="entry name" value="SBP_5_dom"/>
</dbReference>
<dbReference type="PROSITE" id="PS01040">
    <property type="entry name" value="SBP_BACTERIAL_5"/>
    <property type="match status" value="1"/>
</dbReference>
<feature type="signal peptide" evidence="5">
    <location>
        <begin position="1"/>
        <end position="20"/>
    </location>
</feature>
<evidence type="ECO:0000313" key="7">
    <source>
        <dbReference type="EMBL" id="EHI55419.1"/>
    </source>
</evidence>
<protein>
    <recommendedName>
        <fullName evidence="6">Solute-binding protein family 5 domain-containing protein</fullName>
    </recommendedName>
</protein>
<dbReference type="Proteomes" id="UP000003011">
    <property type="component" value="Unassembled WGS sequence"/>
</dbReference>
<gene>
    <name evidence="7" type="ORF">HMPREF9333_01555</name>
</gene>
<dbReference type="STRING" id="679200.HMPREF9333_01555"/>
<evidence type="ECO:0000256" key="4">
    <source>
        <dbReference type="SAM" id="MobiDB-lite"/>
    </source>
</evidence>
<dbReference type="AlphaFoldDB" id="G5GJ15"/>
<dbReference type="Pfam" id="PF00496">
    <property type="entry name" value="SBP_bac_5"/>
    <property type="match status" value="1"/>
</dbReference>
<dbReference type="InterPro" id="IPR030678">
    <property type="entry name" value="Peptide/Ni-bd"/>
</dbReference>
<dbReference type="RefSeq" id="WP_005541269.1">
    <property type="nucleotide sequence ID" value="NZ_JH378833.1"/>
</dbReference>
<evidence type="ECO:0000256" key="2">
    <source>
        <dbReference type="ARBA" id="ARBA00005695"/>
    </source>
</evidence>
<evidence type="ECO:0000256" key="1">
    <source>
        <dbReference type="ARBA" id="ARBA00004193"/>
    </source>
</evidence>
<dbReference type="PROSITE" id="PS51257">
    <property type="entry name" value="PROKAR_LIPOPROTEIN"/>
    <property type="match status" value="1"/>
</dbReference>
<dbReference type="OrthoDB" id="9772924at2"/>
<dbReference type="Gene3D" id="3.90.76.10">
    <property type="entry name" value="Dipeptide-binding Protein, Domain 1"/>
    <property type="match status" value="1"/>
</dbReference>
<dbReference type="Gene3D" id="3.40.190.10">
    <property type="entry name" value="Periplasmic binding protein-like II"/>
    <property type="match status" value="1"/>
</dbReference>
<proteinExistence type="inferred from homology"/>